<keyword evidence="2" id="KW-1185">Reference proteome</keyword>
<accession>A0ABT7FDM0</accession>
<organism evidence="1 2">
    <name type="scientific">Sedimentitalea xiamensis</name>
    <dbReference type="NCBI Taxonomy" id="3050037"/>
    <lineage>
        <taxon>Bacteria</taxon>
        <taxon>Pseudomonadati</taxon>
        <taxon>Pseudomonadota</taxon>
        <taxon>Alphaproteobacteria</taxon>
        <taxon>Rhodobacterales</taxon>
        <taxon>Paracoccaceae</taxon>
        <taxon>Sedimentitalea</taxon>
    </lineage>
</organism>
<evidence type="ECO:0000313" key="2">
    <source>
        <dbReference type="Proteomes" id="UP001227126"/>
    </source>
</evidence>
<protein>
    <recommendedName>
        <fullName evidence="3">Tetratricopeptide repeat-containing protein</fullName>
    </recommendedName>
</protein>
<dbReference type="Proteomes" id="UP001227126">
    <property type="component" value="Unassembled WGS sequence"/>
</dbReference>
<sequence>MPDSAPGHAPLDRPRRFGVLLALLFCLFGTIAAAQDDQRVELGIDQARNLAIRALESGDPGFAIQLAKGVLKADPKDALAYYIIARGYARLDNPTLARRAAGYAYRHADAGPARFEAAQLAARMAFEGENYTLSQIWLRRTAIHAPTDRDEQLVARDYRILRRINPWSLRLRAELQPSDNVNNGSDTSLNIIDGVPDEGTISGAGLALSGLIGSLDIAPGYRLHSDSNSLITLGARLYLQRVSLSSGAKATAPDATGSDFGSTYAELSLAHAFALGPADGSAQMAFDLAFGESWYGGERNYRFARLGGEHRSALFSTARLTLRAEAERRYNARYRTNDARLLSLGADYGKVFKNGDVLNLALALQDADAVSINGTYSTASMRASYTLGRAVGPARLSMGLVMGYTRYDEFLFSINGAVPRTDKSLYGDLTLIFDRYDYAGFVPTLRLRGGRKDSNFSRFSAREMSLSLGISSKF</sequence>
<dbReference type="SUPFAM" id="SSF48452">
    <property type="entry name" value="TPR-like"/>
    <property type="match status" value="1"/>
</dbReference>
<proteinExistence type="predicted"/>
<comment type="caution">
    <text evidence="1">The sequence shown here is derived from an EMBL/GenBank/DDBJ whole genome shotgun (WGS) entry which is preliminary data.</text>
</comment>
<gene>
    <name evidence="1" type="ORF">QO034_08550</name>
</gene>
<evidence type="ECO:0008006" key="3">
    <source>
        <dbReference type="Google" id="ProtNLM"/>
    </source>
</evidence>
<dbReference type="EMBL" id="JASNJE010000007">
    <property type="protein sequence ID" value="MDK3073155.1"/>
    <property type="molecule type" value="Genomic_DNA"/>
</dbReference>
<dbReference type="RefSeq" id="WP_284485090.1">
    <property type="nucleotide sequence ID" value="NZ_JASNJE010000007.1"/>
</dbReference>
<dbReference type="InterPro" id="IPR011990">
    <property type="entry name" value="TPR-like_helical_dom_sf"/>
</dbReference>
<reference evidence="1 2" key="1">
    <citation type="submission" date="2023-05" db="EMBL/GenBank/DDBJ databases">
        <title>Sedimentitalea sp. nov. JM2-8.</title>
        <authorList>
            <person name="Huang J."/>
        </authorList>
    </citation>
    <scope>NUCLEOTIDE SEQUENCE [LARGE SCALE GENOMIC DNA]</scope>
    <source>
        <strain evidence="1 2">JM2-8</strain>
    </source>
</reference>
<name>A0ABT7FDM0_9RHOB</name>
<evidence type="ECO:0000313" key="1">
    <source>
        <dbReference type="EMBL" id="MDK3073155.1"/>
    </source>
</evidence>